<feature type="transmembrane region" description="Helical" evidence="1">
    <location>
        <begin position="239"/>
        <end position="257"/>
    </location>
</feature>
<feature type="transmembrane region" description="Helical" evidence="1">
    <location>
        <begin position="687"/>
        <end position="708"/>
    </location>
</feature>
<feature type="transmembrane region" description="Helical" evidence="1">
    <location>
        <begin position="493"/>
        <end position="515"/>
    </location>
</feature>
<keyword evidence="1" id="KW-0812">Transmembrane</keyword>
<evidence type="ECO:0000256" key="1">
    <source>
        <dbReference type="SAM" id="Phobius"/>
    </source>
</evidence>
<feature type="transmembrane region" description="Helical" evidence="1">
    <location>
        <begin position="211"/>
        <end position="233"/>
    </location>
</feature>
<feature type="transmembrane region" description="Helical" evidence="1">
    <location>
        <begin position="567"/>
        <end position="585"/>
    </location>
</feature>
<accession>A0A849SLM0</accession>
<proteinExistence type="predicted"/>
<feature type="transmembrane region" description="Helical" evidence="1">
    <location>
        <begin position="6"/>
        <end position="27"/>
    </location>
</feature>
<dbReference type="InterPro" id="IPR019286">
    <property type="entry name" value="DUF2339_TM"/>
</dbReference>
<dbReference type="Pfam" id="PF10101">
    <property type="entry name" value="DUF2339"/>
    <property type="match status" value="1"/>
</dbReference>
<protein>
    <submittedName>
        <fullName evidence="2">DUF2339 domain-containing protein</fullName>
    </submittedName>
</protein>
<dbReference type="PANTHER" id="PTHR38434:SF1">
    <property type="entry name" value="BLL2549 PROTEIN"/>
    <property type="match status" value="1"/>
</dbReference>
<gene>
    <name evidence="2" type="ORF">HOP12_06140</name>
</gene>
<feature type="transmembrane region" description="Helical" evidence="1">
    <location>
        <begin position="605"/>
        <end position="624"/>
    </location>
</feature>
<sequence>MVWILILPALVIAISMLATISSRTRLLERELEWLRRRVDELERAPRTRPVGLEPAVTPAVEPEVVDSATVEPEVPPVAFSAATPEVPRRTRDMEQLVGGVWLQNVGAVLVLIGFFFLILWGYTTGRFGPQVVVIAGMLAGLAMVWRGDRMQRRMKGLGHALVGVGAGFVWLSIYLGHFTLHVIPAPFAFPLMLIASVFTGMLGLRYGVESIAALGVVGAFLPHALQALVPLYGFSLPPGALLGYLAVLDALVFTLAARAGWSSLAFTSLLLTAITWITAVPAQHWSWPLEIGLAGLFAGLGIAPIPRLARLEGTVRPIDLAVIVTAPLALLAVSAPMFEHARPIHVAMLLLAIAGLYVFVAAWVDSRRPERDLWRPLTGAATLFATAAIERAAGPTYTPLAWIVFGVTLELLGLSPRSRWLRWCGHVVVVLGAARLVSGWFDSTWSVHPLPIANAHAIRDGLAIAALLFGAHRIARARETLEPAERALAEFRFAGAHVLLAIGLAREAHHLAWALERASGTWRAMPDLRAPGSDARYWSLLLSALGLAWLLQAAWLVRTGVRQGRPIARGLGHAVAILVAAVLTARLLEGDSWGLDLAPLVHRDALLGLAAIVLAFTVAARLTRNRSALGGFDRRAAELWAALASVVLLAWIAHEADHLARTLMNVPGRMSPQWFRVEGDVRQRVEAFAATLTSVGWLLQAIAAFVVGWKRRSAFLRWVALALVAVTVLKFLIVDLRHADPLWRFLTAIVAGAAMLGLSYVYQRRGRSLTDSRRTP</sequence>
<evidence type="ECO:0000313" key="2">
    <source>
        <dbReference type="EMBL" id="NOT33737.1"/>
    </source>
</evidence>
<feature type="transmembrane region" description="Helical" evidence="1">
    <location>
        <begin position="264"/>
        <end position="285"/>
    </location>
</feature>
<dbReference type="EMBL" id="JABFRW010000070">
    <property type="protein sequence ID" value="NOT33737.1"/>
    <property type="molecule type" value="Genomic_DNA"/>
</dbReference>
<dbReference type="PANTHER" id="PTHR38434">
    <property type="entry name" value="BLL2549 PROTEIN"/>
    <property type="match status" value="1"/>
</dbReference>
<feature type="transmembrane region" description="Helical" evidence="1">
    <location>
        <begin position="535"/>
        <end position="555"/>
    </location>
</feature>
<feature type="transmembrane region" description="Helical" evidence="1">
    <location>
        <begin position="291"/>
        <end position="308"/>
    </location>
</feature>
<dbReference type="AlphaFoldDB" id="A0A849SLM0"/>
<organism evidence="2 3">
    <name type="scientific">Eiseniibacteriota bacterium</name>
    <dbReference type="NCBI Taxonomy" id="2212470"/>
    <lineage>
        <taxon>Bacteria</taxon>
        <taxon>Candidatus Eiseniibacteriota</taxon>
    </lineage>
</organism>
<comment type="caution">
    <text evidence="2">The sequence shown here is derived from an EMBL/GenBank/DDBJ whole genome shotgun (WGS) entry which is preliminary data.</text>
</comment>
<dbReference type="Proteomes" id="UP000580839">
    <property type="component" value="Unassembled WGS sequence"/>
</dbReference>
<keyword evidence="1" id="KW-1133">Transmembrane helix</keyword>
<feature type="transmembrane region" description="Helical" evidence="1">
    <location>
        <begin position="344"/>
        <end position="364"/>
    </location>
</feature>
<feature type="transmembrane region" description="Helical" evidence="1">
    <location>
        <begin position="187"/>
        <end position="204"/>
    </location>
</feature>
<feature type="transmembrane region" description="Helical" evidence="1">
    <location>
        <begin position="157"/>
        <end position="175"/>
    </location>
</feature>
<feature type="transmembrane region" description="Helical" evidence="1">
    <location>
        <begin position="127"/>
        <end position="145"/>
    </location>
</feature>
<feature type="transmembrane region" description="Helical" evidence="1">
    <location>
        <begin position="96"/>
        <end position="121"/>
    </location>
</feature>
<name>A0A849SLM0_UNCEI</name>
<feature type="transmembrane region" description="Helical" evidence="1">
    <location>
        <begin position="636"/>
        <end position="654"/>
    </location>
</feature>
<reference evidence="2 3" key="1">
    <citation type="submission" date="2020-04" db="EMBL/GenBank/DDBJ databases">
        <title>Metagenomic profiling of ammonia- and methane-oxidizing microorganisms in a Dutch drinking water treatment plant.</title>
        <authorList>
            <person name="Poghosyan L."/>
            <person name="Leucker S."/>
        </authorList>
    </citation>
    <scope>NUCLEOTIDE SEQUENCE [LARGE SCALE GENOMIC DNA]</scope>
    <source>
        <strain evidence="2">S-RSF-IL-03</strain>
    </source>
</reference>
<feature type="transmembrane region" description="Helical" evidence="1">
    <location>
        <begin position="320"/>
        <end position="338"/>
    </location>
</feature>
<keyword evidence="1" id="KW-0472">Membrane</keyword>
<evidence type="ECO:0000313" key="3">
    <source>
        <dbReference type="Proteomes" id="UP000580839"/>
    </source>
</evidence>
<feature type="transmembrane region" description="Helical" evidence="1">
    <location>
        <begin position="715"/>
        <end position="736"/>
    </location>
</feature>
<feature type="transmembrane region" description="Helical" evidence="1">
    <location>
        <begin position="742"/>
        <end position="762"/>
    </location>
</feature>